<gene>
    <name evidence="2" type="ORF">RCOM_1161670</name>
</gene>
<dbReference type="CDD" id="cd02846">
    <property type="entry name" value="PAZ_argonaute_like"/>
    <property type="match status" value="1"/>
</dbReference>
<dbReference type="InterPro" id="IPR003100">
    <property type="entry name" value="PAZ_dom"/>
</dbReference>
<protein>
    <submittedName>
        <fullName evidence="2">Eukaryotic translation initiation factor 2c, putative</fullName>
    </submittedName>
</protein>
<dbReference type="STRING" id="3988.B9S3I2"/>
<dbReference type="PANTHER" id="PTHR22891">
    <property type="entry name" value="EUKARYOTIC TRANSLATION INITIATION FACTOR 2C"/>
    <property type="match status" value="1"/>
</dbReference>
<evidence type="ECO:0000259" key="1">
    <source>
        <dbReference type="PROSITE" id="PS50821"/>
    </source>
</evidence>
<feature type="domain" description="PAZ" evidence="1">
    <location>
        <begin position="238"/>
        <end position="338"/>
    </location>
</feature>
<dbReference type="GO" id="GO:0003723">
    <property type="term" value="F:RNA binding"/>
    <property type="evidence" value="ECO:0007669"/>
    <property type="project" value="InterPro"/>
</dbReference>
<dbReference type="SUPFAM" id="SSF101690">
    <property type="entry name" value="PAZ domain"/>
    <property type="match status" value="1"/>
</dbReference>
<dbReference type="GO" id="GO:0003743">
    <property type="term" value="F:translation initiation factor activity"/>
    <property type="evidence" value="ECO:0007669"/>
    <property type="project" value="UniProtKB-KW"/>
</dbReference>
<dbReference type="AlphaFoldDB" id="B9S3I2"/>
<dbReference type="eggNOG" id="KOG1041">
    <property type="taxonomic scope" value="Eukaryota"/>
</dbReference>
<name>B9S3I2_RICCO</name>
<sequence>MRSLNISRHLASCSSSLDTATRVVPVKRPDKGGRLAIRTANLRVNHFPVRFNSECIIRHYDIDVKPDVAPKGGRAVKMSKSNLATIRNKLFTEDPSQFPLSMTAYDGEKNIFSAVPLPTGKFKVEFSEGEDMRDRTYTFTIKFVSELKLCKLKDYLSGKLLSIPRDILQGMDVVMKENPARHMISVGRSFHSVNACKEDSLGYGITASKGFQHSLKPTFQGLAMCLDYSVLAFRKRLPVIDFLMEYIPGFNVNDFRSFRRDVENALKGLKVSVTHRITKQKYTIVGLTKDNTQHISFAAEDPDGRAPPRQVSLVEYFRQKYQDKKNTRTFLVLDLGRK</sequence>
<proteinExistence type="predicted"/>
<dbReference type="Gene3D" id="2.170.260.10">
    <property type="entry name" value="paz domain"/>
    <property type="match status" value="1"/>
</dbReference>
<keyword evidence="2" id="KW-0648">Protein biosynthesis</keyword>
<dbReference type="Pfam" id="PF08699">
    <property type="entry name" value="ArgoL1"/>
    <property type="match status" value="1"/>
</dbReference>
<dbReference type="Proteomes" id="UP000008311">
    <property type="component" value="Unassembled WGS sequence"/>
</dbReference>
<dbReference type="Pfam" id="PF16486">
    <property type="entry name" value="ArgoN"/>
    <property type="match status" value="1"/>
</dbReference>
<dbReference type="EMBL" id="EQ973858">
    <property type="protein sequence ID" value="EEF41837.1"/>
    <property type="molecule type" value="Genomic_DNA"/>
</dbReference>
<dbReference type="InterPro" id="IPR036085">
    <property type="entry name" value="PAZ_dom_sf"/>
</dbReference>
<evidence type="ECO:0000313" key="3">
    <source>
        <dbReference type="Proteomes" id="UP000008311"/>
    </source>
</evidence>
<dbReference type="InterPro" id="IPR032474">
    <property type="entry name" value="Argonaute_N"/>
</dbReference>
<dbReference type="InParanoid" id="B9S3I2"/>
<dbReference type="Pfam" id="PF02170">
    <property type="entry name" value="PAZ"/>
    <property type="match status" value="1"/>
</dbReference>
<keyword evidence="3" id="KW-1185">Reference proteome</keyword>
<organism evidence="2 3">
    <name type="scientific">Ricinus communis</name>
    <name type="common">Castor bean</name>
    <dbReference type="NCBI Taxonomy" id="3988"/>
    <lineage>
        <taxon>Eukaryota</taxon>
        <taxon>Viridiplantae</taxon>
        <taxon>Streptophyta</taxon>
        <taxon>Embryophyta</taxon>
        <taxon>Tracheophyta</taxon>
        <taxon>Spermatophyta</taxon>
        <taxon>Magnoliopsida</taxon>
        <taxon>eudicotyledons</taxon>
        <taxon>Gunneridae</taxon>
        <taxon>Pentapetalae</taxon>
        <taxon>rosids</taxon>
        <taxon>fabids</taxon>
        <taxon>Malpighiales</taxon>
        <taxon>Euphorbiaceae</taxon>
        <taxon>Acalyphoideae</taxon>
        <taxon>Acalypheae</taxon>
        <taxon>Ricinus</taxon>
    </lineage>
</organism>
<dbReference type="InterPro" id="IPR014811">
    <property type="entry name" value="ArgoL1"/>
</dbReference>
<reference evidence="3" key="1">
    <citation type="journal article" date="2010" name="Nat. Biotechnol.">
        <title>Draft genome sequence of the oilseed species Ricinus communis.</title>
        <authorList>
            <person name="Chan A.P."/>
            <person name="Crabtree J."/>
            <person name="Zhao Q."/>
            <person name="Lorenzi H."/>
            <person name="Orvis J."/>
            <person name="Puiu D."/>
            <person name="Melake-Berhan A."/>
            <person name="Jones K.M."/>
            <person name="Redman J."/>
            <person name="Chen G."/>
            <person name="Cahoon E.B."/>
            <person name="Gedil M."/>
            <person name="Stanke M."/>
            <person name="Haas B.J."/>
            <person name="Wortman J.R."/>
            <person name="Fraser-Liggett C.M."/>
            <person name="Ravel J."/>
            <person name="Rabinowicz P.D."/>
        </authorList>
    </citation>
    <scope>NUCLEOTIDE SEQUENCE [LARGE SCALE GENOMIC DNA]</scope>
    <source>
        <strain evidence="3">cv. Hale</strain>
    </source>
</reference>
<dbReference type="PROSITE" id="PS50821">
    <property type="entry name" value="PAZ"/>
    <property type="match status" value="1"/>
</dbReference>
<evidence type="ECO:0000313" key="2">
    <source>
        <dbReference type="EMBL" id="EEF41837.1"/>
    </source>
</evidence>
<dbReference type="SMART" id="SM01163">
    <property type="entry name" value="DUF1785"/>
    <property type="match status" value="1"/>
</dbReference>
<keyword evidence="2" id="KW-0396">Initiation factor</keyword>
<accession>B9S3I2</accession>